<dbReference type="Proteomes" id="UP000053369">
    <property type="component" value="Unassembled WGS sequence"/>
</dbReference>
<dbReference type="InterPro" id="IPR054446">
    <property type="entry name" value="CIMIP3-like"/>
</dbReference>
<name>A0A091SJI7_9AVES</name>
<gene>
    <name evidence="2" type="ORF">N332_03654</name>
</gene>
<dbReference type="PANTHER" id="PTHR35444">
    <property type="entry name" value="RIKEN CDNA 1700001C19 GENE"/>
    <property type="match status" value="1"/>
</dbReference>
<dbReference type="AlphaFoldDB" id="A0A091SJI7"/>
<reference evidence="2 3" key="1">
    <citation type="submission" date="2014-04" db="EMBL/GenBank/DDBJ databases">
        <title>Genome evolution of avian class.</title>
        <authorList>
            <person name="Zhang G."/>
            <person name="Li C."/>
        </authorList>
    </citation>
    <scope>NUCLEOTIDE SEQUENCE [LARGE SCALE GENOMIC DNA]</scope>
    <source>
        <strain evidence="2">BGI_N332</strain>
    </source>
</reference>
<dbReference type="PANTHER" id="PTHR35444:SF1">
    <property type="entry name" value="RIKEN CDNA 1700001C19 GENE"/>
    <property type="match status" value="1"/>
</dbReference>
<keyword evidence="3" id="KW-1185">Reference proteome</keyword>
<evidence type="ECO:0000313" key="3">
    <source>
        <dbReference type="Proteomes" id="UP000053369"/>
    </source>
</evidence>
<evidence type="ECO:0000256" key="1">
    <source>
        <dbReference type="SAM" id="MobiDB-lite"/>
    </source>
</evidence>
<organism evidence="2 3">
    <name type="scientific">Mesitornis unicolor</name>
    <name type="common">brown roatelo</name>
    <dbReference type="NCBI Taxonomy" id="54374"/>
    <lineage>
        <taxon>Eukaryota</taxon>
        <taxon>Metazoa</taxon>
        <taxon>Chordata</taxon>
        <taxon>Craniata</taxon>
        <taxon>Vertebrata</taxon>
        <taxon>Euteleostomi</taxon>
        <taxon>Archelosauria</taxon>
        <taxon>Archosauria</taxon>
        <taxon>Dinosauria</taxon>
        <taxon>Saurischia</taxon>
        <taxon>Theropoda</taxon>
        <taxon>Coelurosauria</taxon>
        <taxon>Aves</taxon>
        <taxon>Neognathae</taxon>
        <taxon>Neoaves</taxon>
        <taxon>Columbimorphae</taxon>
        <taxon>Mesitornithiformes</taxon>
        <taxon>Mesitornithidae</taxon>
        <taxon>Mesitornis</taxon>
    </lineage>
</organism>
<dbReference type="EMBL" id="KK821827">
    <property type="protein sequence ID" value="KFQ40415.1"/>
    <property type="molecule type" value="Genomic_DNA"/>
</dbReference>
<evidence type="ECO:0000313" key="2">
    <source>
        <dbReference type="EMBL" id="KFQ40415.1"/>
    </source>
</evidence>
<accession>A0A091SJI7</accession>
<sequence length="100" mass="11397">MEETKAMPKVSHTPPVSTSQQAPAHHQPLATHFVSFVAHFGGRQPDSFNFIFYKSSCSNSYYPFYTAQKPTCGYRYSRSTDHTRKVIDIPSVNTAKWRPI</sequence>
<protein>
    <submittedName>
        <fullName evidence="2">Uncharacterized protein</fullName>
    </submittedName>
</protein>
<feature type="region of interest" description="Disordered" evidence="1">
    <location>
        <begin position="1"/>
        <end position="25"/>
    </location>
</feature>
<feature type="non-terminal residue" evidence="2">
    <location>
        <position position="100"/>
    </location>
</feature>
<proteinExistence type="predicted"/>
<dbReference type="Pfam" id="PF22581">
    <property type="entry name" value="CIMIP3"/>
    <property type="match status" value="1"/>
</dbReference>